<dbReference type="Pfam" id="PF08303">
    <property type="entry name" value="tRNA_lig_kinase"/>
    <property type="match status" value="1"/>
</dbReference>
<gene>
    <name evidence="6" type="ORF">T551_03082</name>
</gene>
<dbReference type="InterPro" id="IPR012387">
    <property type="entry name" value="Trl1_fun"/>
</dbReference>
<comment type="caution">
    <text evidence="6">The sequence shown here is derived from an EMBL/GenBank/DDBJ whole genome shotgun (WGS) entry which is preliminary data.</text>
</comment>
<keyword evidence="1" id="KW-0819">tRNA processing</keyword>
<dbReference type="InterPro" id="IPR019039">
    <property type="entry name" value="T4-Rnl1-like_N"/>
</dbReference>
<dbReference type="GO" id="GO:0051730">
    <property type="term" value="F:GTP-dependent polyribonucleotide 5'-hydroxyl-kinase activity"/>
    <property type="evidence" value="ECO:0007669"/>
    <property type="project" value="EnsemblFungi"/>
</dbReference>
<dbReference type="RefSeq" id="XP_018228553.1">
    <property type="nucleotide sequence ID" value="XM_018375345.1"/>
</dbReference>
<organism evidence="6 7">
    <name type="scientific">Pneumocystis jirovecii (strain RU7)</name>
    <name type="common">Human pneumocystis pneumonia agent</name>
    <dbReference type="NCBI Taxonomy" id="1408657"/>
    <lineage>
        <taxon>Eukaryota</taxon>
        <taxon>Fungi</taxon>
        <taxon>Dikarya</taxon>
        <taxon>Ascomycota</taxon>
        <taxon>Taphrinomycotina</taxon>
        <taxon>Pneumocystomycetes</taxon>
        <taxon>Pneumocystaceae</taxon>
        <taxon>Pneumocystis</taxon>
    </lineage>
</organism>
<dbReference type="EMBL" id="LFWA01000014">
    <property type="protein sequence ID" value="KTW27583.1"/>
    <property type="molecule type" value="Genomic_DNA"/>
</dbReference>
<dbReference type="InterPro" id="IPR015965">
    <property type="entry name" value="tRNA_lig_PDEase"/>
</dbReference>
<name>A0A0W4ZGT7_PNEJ7</name>
<dbReference type="GO" id="GO:0006388">
    <property type="term" value="P:tRNA splicing, via endonucleolytic cleavage and ligation"/>
    <property type="evidence" value="ECO:0007669"/>
    <property type="project" value="UniProtKB-UniRule"/>
</dbReference>
<evidence type="ECO:0000313" key="6">
    <source>
        <dbReference type="EMBL" id="KTW27583.1"/>
    </source>
</evidence>
<dbReference type="EC" id="6.5.1.3" evidence="1"/>
<dbReference type="Gene3D" id="3.40.50.300">
    <property type="entry name" value="P-loop containing nucleotide triphosphate hydrolases"/>
    <property type="match status" value="1"/>
</dbReference>
<dbReference type="InterPro" id="IPR015966">
    <property type="entry name" value="tRNA_lig_kin_fungi"/>
</dbReference>
<dbReference type="PANTHER" id="PTHR32004">
    <property type="entry name" value="TRNA LIGASE"/>
    <property type="match status" value="1"/>
</dbReference>
<evidence type="ECO:0000259" key="3">
    <source>
        <dbReference type="Pfam" id="PF08302"/>
    </source>
</evidence>
<evidence type="ECO:0000256" key="1">
    <source>
        <dbReference type="PIRNR" id="PIRNR019634"/>
    </source>
</evidence>
<dbReference type="SUPFAM" id="SSF52540">
    <property type="entry name" value="P-loop containing nucleoside triphosphate hydrolases"/>
    <property type="match status" value="1"/>
</dbReference>
<dbReference type="GO" id="GO:0036498">
    <property type="term" value="P:IRE1-mediated unfolded protein response"/>
    <property type="evidence" value="ECO:0007669"/>
    <property type="project" value="EnsemblFungi"/>
</dbReference>
<reference evidence="7" key="1">
    <citation type="journal article" date="2016" name="Nat. Commun.">
        <title>Genome analysis of three Pneumocystis species reveals adaptation mechanisms to life exclusively in mammalian hosts.</title>
        <authorList>
            <person name="Ma L."/>
            <person name="Chen Z."/>
            <person name="Huang D.W."/>
            <person name="Kutty G."/>
            <person name="Ishihara M."/>
            <person name="Wang H."/>
            <person name="Abouelleil A."/>
            <person name="Bishop L."/>
            <person name="Davey E."/>
            <person name="Deng R."/>
            <person name="Deng X."/>
            <person name="Fan L."/>
            <person name="Fantoni G."/>
            <person name="Fitzgerald M."/>
            <person name="Gogineni E."/>
            <person name="Goldberg J.M."/>
            <person name="Handley G."/>
            <person name="Hu X."/>
            <person name="Huber C."/>
            <person name="Jiao X."/>
            <person name="Jones K."/>
            <person name="Levin J.Z."/>
            <person name="Liu Y."/>
            <person name="Macdonald P."/>
            <person name="Melnikov A."/>
            <person name="Raley C."/>
            <person name="Sassi M."/>
            <person name="Sherman B.T."/>
            <person name="Song X."/>
            <person name="Sykes S."/>
            <person name="Tran B."/>
            <person name="Walsh L."/>
            <person name="Xia Y."/>
            <person name="Yang J."/>
            <person name="Young S."/>
            <person name="Zeng Q."/>
            <person name="Zheng X."/>
            <person name="Stephens R."/>
            <person name="Nusbaum C."/>
            <person name="Birren B.W."/>
            <person name="Azadi P."/>
            <person name="Lempicki R.A."/>
            <person name="Cuomo C.A."/>
            <person name="Kovacs J.A."/>
        </authorList>
    </citation>
    <scope>NUCLEOTIDE SEQUENCE [LARGE SCALE GENOMIC DNA]</scope>
    <source>
        <strain evidence="7">RU7</strain>
    </source>
</reference>
<evidence type="ECO:0000313" key="7">
    <source>
        <dbReference type="Proteomes" id="UP000053447"/>
    </source>
</evidence>
<comment type="catalytic activity">
    <reaction evidence="1">
        <text>ATP + (ribonucleotide)n-3'-hydroxyl + 5'-phospho-(ribonucleotide)m = (ribonucleotide)n+m + AMP + diphosphate.</text>
        <dbReference type="EC" id="6.5.1.3"/>
    </reaction>
</comment>
<dbReference type="Pfam" id="PF08302">
    <property type="entry name" value="tRNA_lig_CPD"/>
    <property type="match status" value="1"/>
</dbReference>
<feature type="domain" description="tRNA ligase kinase" evidence="4">
    <location>
        <begin position="390"/>
        <end position="558"/>
    </location>
</feature>
<evidence type="ECO:0000259" key="5">
    <source>
        <dbReference type="Pfam" id="PF09511"/>
    </source>
</evidence>
<comment type="similarity">
    <text evidence="1">Belongs to the TRL1 family.</text>
</comment>
<dbReference type="GO" id="GO:0005524">
    <property type="term" value="F:ATP binding"/>
    <property type="evidence" value="ECO:0007669"/>
    <property type="project" value="UniProtKB-UniRule"/>
</dbReference>
<dbReference type="AlphaFoldDB" id="A0A0W4ZGT7"/>
<dbReference type="VEuPathDB" id="FungiDB:T551_03082"/>
<feature type="domain" description="tRNA ligase phosphodiesterase" evidence="3">
    <location>
        <begin position="562"/>
        <end position="761"/>
    </location>
</feature>
<dbReference type="GO" id="GO:0003972">
    <property type="term" value="F:RNA ligase (ATP) activity"/>
    <property type="evidence" value="ECO:0007669"/>
    <property type="project" value="UniProtKB-UniRule"/>
</dbReference>
<dbReference type="InterPro" id="IPR027417">
    <property type="entry name" value="P-loop_NTPase"/>
</dbReference>
<dbReference type="GO" id="GO:0004113">
    <property type="term" value="F:2',3'-cyclic-nucleotide 3'-phosphodiesterase activity"/>
    <property type="evidence" value="ECO:0007669"/>
    <property type="project" value="EnsemblFungi"/>
</dbReference>
<dbReference type="GO" id="GO:0032056">
    <property type="term" value="P:positive regulation of translation in response to stress"/>
    <property type="evidence" value="ECO:0007669"/>
    <property type="project" value="EnsemblFungi"/>
</dbReference>
<dbReference type="Pfam" id="PF09511">
    <property type="entry name" value="RNA_lig_T4_1"/>
    <property type="match status" value="1"/>
</dbReference>
<dbReference type="GO" id="GO:0005737">
    <property type="term" value="C:cytoplasm"/>
    <property type="evidence" value="ECO:0007669"/>
    <property type="project" value="EnsemblFungi"/>
</dbReference>
<dbReference type="GO" id="GO:0005637">
    <property type="term" value="C:nuclear inner membrane"/>
    <property type="evidence" value="ECO:0007669"/>
    <property type="project" value="EnsemblFungi"/>
</dbReference>
<sequence>MDSRKSEVPETAQELISRIEKEANDCQNRNSKSVLKHTFTLKNGTKIDSWKLPEFGSKKTFKTLIDIRGLFSITNEKNHHEIVIRGYNKFFAVNETEITKWKTLERLTKGPYTLTLKENGCIIFISALADLSLIVASKHFMGPAACGISSHAQMGETWLDRHLLSVGRTRKQLARVLREKNVTLVSELCDDSFEEHIIEYPPEKRGLYLHGINKNEPAFSTAPFNEVCSFGVEWGFKQVDYIIFESLLELRNFIEDSEKSGSYHGKEVEGFVIRCKSKNSDEDTCFRDFFFKYKFKEPYFLYRRWREVTRAIISNTYKFSTSDIEITKQYAKWVRLLLKKEPDLSLKYKQNHGIVALRKRFLDEYNYSHSDLTKLLNMMTTDDLEDRSILLVTIGTIGCGKTTLAVALSSLFGFGHIQNDNITGKKTKIQKFVTSITEALMHYHVVIADKNNHKFVERKELIHLVSELSPDTRFIALYYYHYDKDASLSCKKQELNKILKITQDRVFARGSNHQTIDASPNKIKAVLGIMNGFLSRFEPLDRSKEPDSLFENVIILDPTKDTRYNLEIVVKRLHEIIPKYITEIPTAFQMDNAVSSALNDYRPCISSVFPCFSQTPEYFAIVLKDNLALYVEEIMQGQSEEKRTFWEHLKSLSRVQHTFHVTLIHIADKSKYPEIWDSYLSRIDKHGVICQANVEFTHLVWNSRIMALAAKIIDAQKKKLISVNLYPHATIGTENKMIFAKESNDLLAFWKSHPHDSSIMALVLTPRLFSGIAVAVYPTKSTI</sequence>
<dbReference type="PIRSF" id="PIRSF019634">
    <property type="entry name" value="tRNA_lig_yeast"/>
    <property type="match status" value="1"/>
</dbReference>
<dbReference type="eggNOG" id="ENOG502QQB9">
    <property type="taxonomic scope" value="Eukaryota"/>
</dbReference>
<evidence type="ECO:0000259" key="4">
    <source>
        <dbReference type="Pfam" id="PF08303"/>
    </source>
</evidence>
<dbReference type="GO" id="GO:2000622">
    <property type="term" value="P:regulation of nuclear-transcribed mRNA catabolic process, nonsense-mediated decay"/>
    <property type="evidence" value="ECO:0007669"/>
    <property type="project" value="EnsemblFungi"/>
</dbReference>
<dbReference type="GO" id="GO:0070966">
    <property type="term" value="P:nuclear-transcribed mRNA catabolic process, no-go decay"/>
    <property type="evidence" value="ECO:0007669"/>
    <property type="project" value="EnsemblFungi"/>
</dbReference>
<protein>
    <recommendedName>
        <fullName evidence="1">tRNA ligase</fullName>
        <ecNumber evidence="1">6.5.1.3</ecNumber>
    </recommendedName>
</protein>
<accession>A0A0W4ZGT7</accession>
<evidence type="ECO:0000256" key="2">
    <source>
        <dbReference type="PIRSR" id="PIRSR019634-50"/>
    </source>
</evidence>
<dbReference type="GeneID" id="28941600"/>
<keyword evidence="1" id="KW-0436">Ligase</keyword>
<feature type="domain" description="T4 RNA ligase 1-like N-terminal" evidence="5">
    <location>
        <begin position="67"/>
        <end position="300"/>
    </location>
</feature>
<feature type="active site" description="N6-AMP-lysine intermediate" evidence="2">
    <location>
        <position position="117"/>
    </location>
</feature>
<dbReference type="OrthoDB" id="276239at2759"/>
<proteinExistence type="inferred from homology"/>
<dbReference type="STRING" id="1408657.A0A0W4ZGT7"/>
<dbReference type="PANTHER" id="PTHR32004:SF1">
    <property type="entry name" value="TRNA LIGASE"/>
    <property type="match status" value="1"/>
</dbReference>
<dbReference type="Proteomes" id="UP000053447">
    <property type="component" value="Unassembled WGS sequence"/>
</dbReference>
<keyword evidence="7" id="KW-1185">Reference proteome</keyword>